<keyword evidence="2" id="KW-1133">Transmembrane helix</keyword>
<dbReference type="KEGG" id="cvn:111125927"/>
<evidence type="ECO:0000256" key="2">
    <source>
        <dbReference type="SAM" id="Phobius"/>
    </source>
</evidence>
<organism evidence="3 4">
    <name type="scientific">Crassostrea virginica</name>
    <name type="common">Eastern oyster</name>
    <dbReference type="NCBI Taxonomy" id="6565"/>
    <lineage>
        <taxon>Eukaryota</taxon>
        <taxon>Metazoa</taxon>
        <taxon>Spiralia</taxon>
        <taxon>Lophotrochozoa</taxon>
        <taxon>Mollusca</taxon>
        <taxon>Bivalvia</taxon>
        <taxon>Autobranchia</taxon>
        <taxon>Pteriomorphia</taxon>
        <taxon>Ostreida</taxon>
        <taxon>Ostreoidea</taxon>
        <taxon>Ostreidae</taxon>
        <taxon>Crassostrea</taxon>
    </lineage>
</organism>
<gene>
    <name evidence="4" type="primary">LOC111125927</name>
</gene>
<name>A0A8B8DDW8_CRAVI</name>
<reference evidence="4" key="1">
    <citation type="submission" date="2025-08" db="UniProtKB">
        <authorList>
            <consortium name="RefSeq"/>
        </authorList>
    </citation>
    <scope>IDENTIFICATION</scope>
    <source>
        <tissue evidence="4">Whole sample</tissue>
    </source>
</reference>
<feature type="transmembrane region" description="Helical" evidence="2">
    <location>
        <begin position="99"/>
        <end position="119"/>
    </location>
</feature>
<keyword evidence="2" id="KW-0472">Membrane</keyword>
<feature type="compositionally biased region" description="Basic and acidic residues" evidence="1">
    <location>
        <begin position="264"/>
        <end position="276"/>
    </location>
</feature>
<sequence length="276" mass="30813">MVNRSCEACPIGYFGNNCSVQCPHPSFGLFCGETCNCSQSDCDPSFGCWKYESSPSSSSTISSVETSNPVVSTSEKPVTVAIHTDKITHNTNNTNDNKFVVALSVTVASSALIVLAVVLTKLRSNAKANVIYYIHSPGRRTPLSRHNDGQVPFRNLETDIYMEIEDLDEIDETSTSSCGTTPVKGTQQFLQKTNVNNVTKSVYDPLKKKEKSKTDRNIDLFKQYIANKFPQRKVEIKRQYSWHHLTESTETESSLKRHRSHSSLSEDKCRIVTKDG</sequence>
<keyword evidence="3" id="KW-1185">Reference proteome</keyword>
<evidence type="ECO:0000313" key="3">
    <source>
        <dbReference type="Proteomes" id="UP000694844"/>
    </source>
</evidence>
<dbReference type="GeneID" id="111125927"/>
<dbReference type="RefSeq" id="XP_022325885.1">
    <property type="nucleotide sequence ID" value="XM_022470177.1"/>
</dbReference>
<protein>
    <submittedName>
        <fullName evidence="4">Uncharacterized protein LOC111125927 isoform X1</fullName>
    </submittedName>
</protein>
<keyword evidence="2" id="KW-0812">Transmembrane</keyword>
<proteinExistence type="predicted"/>
<dbReference type="OrthoDB" id="10614057at2759"/>
<evidence type="ECO:0000313" key="4">
    <source>
        <dbReference type="RefSeq" id="XP_022325885.1"/>
    </source>
</evidence>
<feature type="region of interest" description="Disordered" evidence="1">
    <location>
        <begin position="247"/>
        <end position="276"/>
    </location>
</feature>
<evidence type="ECO:0000256" key="1">
    <source>
        <dbReference type="SAM" id="MobiDB-lite"/>
    </source>
</evidence>
<dbReference type="AlphaFoldDB" id="A0A8B8DDW8"/>
<dbReference type="Proteomes" id="UP000694844">
    <property type="component" value="Chromosome 3"/>
</dbReference>
<accession>A0A8B8DDW8</accession>